<sequence>MENLEDSVESIELENPPANHRSFIRPHSAKPKKSDDHSESKSPEPQLTRTLRPWTANPKTRAAVSKKKIVRQNLRKSHMRPPSRSSKSGSVSPTSTSTTDQALTVVGIENADLAYTPRVYHLPRDDEPEVGGILEEGVRTLISERISGVESPVQESWALTQMNDVPDTPDKDKKPHPNVDTWVMGSPHDSDEYDTDLEVDMMKKEERAIDPTGQTAYQDQCKRQGLVPVSYLARHLGDRNLRMRHHYIGGPATKPIARALELNTITENLDLGDNYLEAEGAVYIARVMKDNTFIVSLDISNNFIGTPGARAIADMLEYNSTLKSLNLSANQLTDRDARYFIEALKANICLTSLDLSNNEFGELGGIYLGGALTFNEGLTELDLSWNSIRNKGAEAIAKALSTNAVLEVLDLSWNGFGLHGTKTLQQSLRVNTKLKVLDLSNNRLNKDAAKELSQGIGKNFGLETLLLNLNPFNDEGIEMILKSVIHNQSLCFVSLEDLNLNVENYKKIQEIEGEREITILHSGIGGAQRHTQQNSVLRALSKFLCEHRSELEDAFIQQDKIGVEYYSVMNSNKHLKKQRQMGLLIDEIDAHHAGSVKYADILSGKVLGDFNTRKTSMAYRVPRRGSRADILENMRKRQLTVI</sequence>
<feature type="region of interest" description="Disordered" evidence="1">
    <location>
        <begin position="1"/>
        <end position="103"/>
    </location>
</feature>
<proteinExistence type="predicted"/>
<dbReference type="AlphaFoldDB" id="A0AA88YS68"/>
<evidence type="ECO:0000256" key="1">
    <source>
        <dbReference type="SAM" id="MobiDB-lite"/>
    </source>
</evidence>
<feature type="compositionally biased region" description="Acidic residues" evidence="1">
    <location>
        <begin position="1"/>
        <end position="12"/>
    </location>
</feature>
<accession>A0AA88YS68</accession>
<feature type="compositionally biased region" description="Basic and acidic residues" evidence="1">
    <location>
        <begin position="32"/>
        <end position="42"/>
    </location>
</feature>
<feature type="compositionally biased region" description="Basic residues" evidence="1">
    <location>
        <begin position="64"/>
        <end position="81"/>
    </location>
</feature>
<dbReference type="Proteomes" id="UP001186944">
    <property type="component" value="Unassembled WGS sequence"/>
</dbReference>
<dbReference type="SUPFAM" id="SSF52047">
    <property type="entry name" value="RNI-like"/>
    <property type="match status" value="1"/>
</dbReference>
<reference evidence="2" key="1">
    <citation type="submission" date="2019-08" db="EMBL/GenBank/DDBJ databases">
        <title>The improved chromosome-level genome for the pearl oyster Pinctada fucata martensii using PacBio sequencing and Hi-C.</title>
        <authorList>
            <person name="Zheng Z."/>
        </authorList>
    </citation>
    <scope>NUCLEOTIDE SEQUENCE</scope>
    <source>
        <strain evidence="2">ZZ-2019</strain>
        <tissue evidence="2">Adductor muscle</tissue>
    </source>
</reference>
<feature type="region of interest" description="Disordered" evidence="1">
    <location>
        <begin position="165"/>
        <end position="192"/>
    </location>
</feature>
<feature type="compositionally biased region" description="Low complexity" evidence="1">
    <location>
        <begin position="82"/>
        <end position="99"/>
    </location>
</feature>
<dbReference type="EMBL" id="VSWD01000005">
    <property type="protein sequence ID" value="KAK3103716.1"/>
    <property type="molecule type" value="Genomic_DNA"/>
</dbReference>
<dbReference type="InterPro" id="IPR032675">
    <property type="entry name" value="LRR_dom_sf"/>
</dbReference>
<dbReference type="PANTHER" id="PTHR24114:SF2">
    <property type="entry name" value="F-BOX DOMAIN-CONTAINING PROTEIN-RELATED"/>
    <property type="match status" value="1"/>
</dbReference>
<dbReference type="InterPro" id="IPR001611">
    <property type="entry name" value="Leu-rich_rpt"/>
</dbReference>
<comment type="caution">
    <text evidence="2">The sequence shown here is derived from an EMBL/GenBank/DDBJ whole genome shotgun (WGS) entry which is preliminary data.</text>
</comment>
<dbReference type="Gene3D" id="3.80.10.10">
    <property type="entry name" value="Ribonuclease Inhibitor"/>
    <property type="match status" value="3"/>
</dbReference>
<feature type="compositionally biased region" description="Basic residues" evidence="1">
    <location>
        <begin position="22"/>
        <end position="31"/>
    </location>
</feature>
<dbReference type="Pfam" id="PF13516">
    <property type="entry name" value="LRR_6"/>
    <property type="match status" value="6"/>
</dbReference>
<protein>
    <submittedName>
        <fullName evidence="2">Uncharacterized protein</fullName>
    </submittedName>
</protein>
<organism evidence="2 3">
    <name type="scientific">Pinctada imbricata</name>
    <name type="common">Atlantic pearl-oyster</name>
    <name type="synonym">Pinctada martensii</name>
    <dbReference type="NCBI Taxonomy" id="66713"/>
    <lineage>
        <taxon>Eukaryota</taxon>
        <taxon>Metazoa</taxon>
        <taxon>Spiralia</taxon>
        <taxon>Lophotrochozoa</taxon>
        <taxon>Mollusca</taxon>
        <taxon>Bivalvia</taxon>
        <taxon>Autobranchia</taxon>
        <taxon>Pteriomorphia</taxon>
        <taxon>Pterioida</taxon>
        <taxon>Pterioidea</taxon>
        <taxon>Pteriidae</taxon>
        <taxon>Pinctada</taxon>
    </lineage>
</organism>
<evidence type="ECO:0000313" key="3">
    <source>
        <dbReference type="Proteomes" id="UP001186944"/>
    </source>
</evidence>
<dbReference type="PANTHER" id="PTHR24114">
    <property type="entry name" value="LEUCINE RICH REPEAT FAMILY PROTEIN"/>
    <property type="match status" value="1"/>
</dbReference>
<name>A0AA88YS68_PINIB</name>
<evidence type="ECO:0000313" key="2">
    <source>
        <dbReference type="EMBL" id="KAK3103716.1"/>
    </source>
</evidence>
<feature type="compositionally biased region" description="Basic and acidic residues" evidence="1">
    <location>
        <begin position="168"/>
        <end position="177"/>
    </location>
</feature>
<dbReference type="SMART" id="SM00368">
    <property type="entry name" value="LRR_RI"/>
    <property type="match status" value="8"/>
</dbReference>
<dbReference type="InterPro" id="IPR052394">
    <property type="entry name" value="LRR-containing"/>
</dbReference>
<gene>
    <name evidence="2" type="ORF">FSP39_021279</name>
</gene>
<keyword evidence="3" id="KW-1185">Reference proteome</keyword>